<reference evidence="1" key="1">
    <citation type="submission" date="2021-01" db="EMBL/GenBank/DDBJ databases">
        <authorList>
            <person name="Corre E."/>
            <person name="Pelletier E."/>
            <person name="Niang G."/>
            <person name="Scheremetjew M."/>
            <person name="Finn R."/>
            <person name="Kale V."/>
            <person name="Holt S."/>
            <person name="Cochrane G."/>
            <person name="Meng A."/>
            <person name="Brown T."/>
            <person name="Cohen L."/>
        </authorList>
    </citation>
    <scope>NUCLEOTIDE SEQUENCE</scope>
    <source>
        <strain evidence="1">Isolate 1302-5</strain>
    </source>
</reference>
<protein>
    <submittedName>
        <fullName evidence="1">Uncharacterized protein</fullName>
    </submittedName>
</protein>
<sequence>MASTETLVKSVDLLDEDEQPVSSREIIGEVSADRLEVWSSRIADVKEEDQIIAVRCSGGRGPLEHAVRVRGGVAAPLMLECKVSYEEMPPSSLVEYKFSDGDGQWRLSMVCLEYLLAFRAGKFKDWEKRMLQPTCKAEFRRMFGIGPVYTVYDHHMFPSSEEEKARFEVTDDNGKKVILPRPVSALRIWSTEKQCFEDVDPTLDGAPQNRDSYWEELVARLEKNFPEEVKEMTSK</sequence>
<accession>A0A7S4IPM5</accession>
<evidence type="ECO:0000313" key="1">
    <source>
        <dbReference type="EMBL" id="CAE2235868.1"/>
    </source>
</evidence>
<dbReference type="AlphaFoldDB" id="A0A7S4IPM5"/>
<organism evidence="1">
    <name type="scientific">Odontella aurita</name>
    <dbReference type="NCBI Taxonomy" id="265563"/>
    <lineage>
        <taxon>Eukaryota</taxon>
        <taxon>Sar</taxon>
        <taxon>Stramenopiles</taxon>
        <taxon>Ochrophyta</taxon>
        <taxon>Bacillariophyta</taxon>
        <taxon>Mediophyceae</taxon>
        <taxon>Biddulphiophycidae</taxon>
        <taxon>Eupodiscales</taxon>
        <taxon>Odontellaceae</taxon>
        <taxon>Odontella</taxon>
    </lineage>
</organism>
<dbReference type="EMBL" id="HBKQ01020421">
    <property type="protein sequence ID" value="CAE2235868.1"/>
    <property type="molecule type" value="Transcribed_RNA"/>
</dbReference>
<proteinExistence type="predicted"/>
<name>A0A7S4IPM5_9STRA</name>
<gene>
    <name evidence="1" type="ORF">OAUR00152_LOCUS13805</name>
</gene>